<evidence type="ECO:0000256" key="1">
    <source>
        <dbReference type="SAM" id="MobiDB-lite"/>
    </source>
</evidence>
<dbReference type="GO" id="GO:0006338">
    <property type="term" value="P:chromatin remodeling"/>
    <property type="evidence" value="ECO:0007669"/>
    <property type="project" value="InterPro"/>
</dbReference>
<feature type="compositionally biased region" description="Polar residues" evidence="1">
    <location>
        <begin position="230"/>
        <end position="258"/>
    </location>
</feature>
<feature type="region of interest" description="Disordered" evidence="1">
    <location>
        <begin position="332"/>
        <end position="371"/>
    </location>
</feature>
<feature type="compositionally biased region" description="Polar residues" evidence="1">
    <location>
        <begin position="151"/>
        <end position="161"/>
    </location>
</feature>
<comment type="caution">
    <text evidence="2">The sequence shown here is derived from an EMBL/GenBank/DDBJ whole genome shotgun (WGS) entry which is preliminary data.</text>
</comment>
<evidence type="ECO:0000313" key="3">
    <source>
        <dbReference type="Proteomes" id="UP001485043"/>
    </source>
</evidence>
<feature type="region of interest" description="Disordered" evidence="1">
    <location>
        <begin position="150"/>
        <end position="184"/>
    </location>
</feature>
<dbReference type="GO" id="GO:0000228">
    <property type="term" value="C:nuclear chromosome"/>
    <property type="evidence" value="ECO:0007669"/>
    <property type="project" value="InterPro"/>
</dbReference>
<name>A0AAW1S7Q5_9CHLO</name>
<accession>A0AAW1S7Q5</accession>
<feature type="compositionally biased region" description="Low complexity" evidence="1">
    <location>
        <begin position="340"/>
        <end position="352"/>
    </location>
</feature>
<feature type="region of interest" description="Disordered" evidence="1">
    <location>
        <begin position="216"/>
        <end position="284"/>
    </location>
</feature>
<proteinExistence type="predicted"/>
<feature type="compositionally biased region" description="Basic and acidic residues" evidence="1">
    <location>
        <begin position="424"/>
        <end position="433"/>
    </location>
</feature>
<feature type="region of interest" description="Disordered" evidence="1">
    <location>
        <begin position="412"/>
        <end position="433"/>
    </location>
</feature>
<dbReference type="Pfam" id="PF04855">
    <property type="entry name" value="SNF5"/>
    <property type="match status" value="1"/>
</dbReference>
<sequence length="433" mass="47179">MDLVAIKVEFTFEDKTIKECFSISASAQDQDVRSLAKITCREANLPVHCQRLVQQAVVDQILAFRTAQGTSSHGPKVAHTERLEKLSIDCCVGTSRLRDQLTWDFNNPDHQPEAIAHKLCQDLALDCSFQQQVAWQIRSLVQERQKLPLKKSSNQVVTGETRNVEEEHTRPSKRRKKRVCSQPTVATSTYATGVVCPKKDRGRPLLDILSEEELASRSAHTAHVPKPSPVQGSLATSHSDGTGNSAGPSKSTCVSSAQDCHGSSGHYARVHPSSLPMMGLPEELPHQGQDLMQANHMLGSIPHQAFAGRQQQQQQPHAAQAERLAGAITSWPSSQDADARQGQQLQGRPGLPVQDQPAAAKGMRQAGRDQEGRLAVAQHEMPQRMQPVAAQLEEKLASSGSRLNAASSMIHPSRAELEGMGQKCRPEEGTATA</sequence>
<reference evidence="2 3" key="1">
    <citation type="journal article" date="2024" name="Nat. Commun.">
        <title>Phylogenomics reveals the evolutionary origins of lichenization in chlorophyte algae.</title>
        <authorList>
            <person name="Puginier C."/>
            <person name="Libourel C."/>
            <person name="Otte J."/>
            <person name="Skaloud P."/>
            <person name="Haon M."/>
            <person name="Grisel S."/>
            <person name="Petersen M."/>
            <person name="Berrin J.G."/>
            <person name="Delaux P.M."/>
            <person name="Dal Grande F."/>
            <person name="Keller J."/>
        </authorList>
    </citation>
    <scope>NUCLEOTIDE SEQUENCE [LARGE SCALE GENOMIC DNA]</scope>
    <source>
        <strain evidence="2 3">SAG 2523</strain>
    </source>
</reference>
<gene>
    <name evidence="2" type="ORF">WJX84_007317</name>
</gene>
<protein>
    <submittedName>
        <fullName evidence="2">Uncharacterized protein</fullName>
    </submittedName>
</protein>
<keyword evidence="3" id="KW-1185">Reference proteome</keyword>
<dbReference type="EMBL" id="JALJOV010001745">
    <property type="protein sequence ID" value="KAK9842110.1"/>
    <property type="molecule type" value="Genomic_DNA"/>
</dbReference>
<dbReference type="AlphaFoldDB" id="A0AAW1S7Q5"/>
<dbReference type="InterPro" id="IPR006939">
    <property type="entry name" value="SNF5"/>
</dbReference>
<evidence type="ECO:0000313" key="2">
    <source>
        <dbReference type="EMBL" id="KAK9842110.1"/>
    </source>
</evidence>
<dbReference type="Proteomes" id="UP001485043">
    <property type="component" value="Unassembled WGS sequence"/>
</dbReference>
<organism evidence="2 3">
    <name type="scientific">Apatococcus fuscideae</name>
    <dbReference type="NCBI Taxonomy" id="2026836"/>
    <lineage>
        <taxon>Eukaryota</taxon>
        <taxon>Viridiplantae</taxon>
        <taxon>Chlorophyta</taxon>
        <taxon>core chlorophytes</taxon>
        <taxon>Trebouxiophyceae</taxon>
        <taxon>Chlorellales</taxon>
        <taxon>Chlorellaceae</taxon>
        <taxon>Apatococcus</taxon>
    </lineage>
</organism>